<reference evidence="2 3" key="1">
    <citation type="journal article" date="2020" name="Nature">
        <title>Six reference-quality genomes reveal evolution of bat adaptations.</title>
        <authorList>
            <person name="Jebb D."/>
            <person name="Huang Z."/>
            <person name="Pippel M."/>
            <person name="Hughes G.M."/>
            <person name="Lavrichenko K."/>
            <person name="Devanna P."/>
            <person name="Winkler S."/>
            <person name="Jermiin L.S."/>
            <person name="Skirmuntt E.C."/>
            <person name="Katzourakis A."/>
            <person name="Burkitt-Gray L."/>
            <person name="Ray D.A."/>
            <person name="Sullivan K.A.M."/>
            <person name="Roscito J.G."/>
            <person name="Kirilenko B.M."/>
            <person name="Davalos L.M."/>
            <person name="Corthals A.P."/>
            <person name="Power M.L."/>
            <person name="Jones G."/>
            <person name="Ransome R.D."/>
            <person name="Dechmann D.K.N."/>
            <person name="Locatelli A.G."/>
            <person name="Puechmaille S.J."/>
            <person name="Fedrigo O."/>
            <person name="Jarvis E.D."/>
            <person name="Hiller M."/>
            <person name="Vernes S.C."/>
            <person name="Myers E.W."/>
            <person name="Teeling E.C."/>
        </authorList>
    </citation>
    <scope>NUCLEOTIDE SEQUENCE [LARGE SCALE GENOMIC DNA]</scope>
    <source>
        <strain evidence="2">MPipKuh1</strain>
        <tissue evidence="2">Flight muscle</tissue>
    </source>
</reference>
<evidence type="ECO:0000256" key="1">
    <source>
        <dbReference type="SAM" id="MobiDB-lite"/>
    </source>
</evidence>
<name>A0A7J7VBE8_PIPKU</name>
<feature type="region of interest" description="Disordered" evidence="1">
    <location>
        <begin position="1"/>
        <end position="30"/>
    </location>
</feature>
<protein>
    <submittedName>
        <fullName evidence="2">Uncharacterized protein</fullName>
    </submittedName>
</protein>
<dbReference type="AlphaFoldDB" id="A0A7J7VBE8"/>
<organism evidence="2 3">
    <name type="scientific">Pipistrellus kuhlii</name>
    <name type="common">Kuhl's pipistrelle</name>
    <dbReference type="NCBI Taxonomy" id="59472"/>
    <lineage>
        <taxon>Eukaryota</taxon>
        <taxon>Metazoa</taxon>
        <taxon>Chordata</taxon>
        <taxon>Craniata</taxon>
        <taxon>Vertebrata</taxon>
        <taxon>Euteleostomi</taxon>
        <taxon>Mammalia</taxon>
        <taxon>Eutheria</taxon>
        <taxon>Laurasiatheria</taxon>
        <taxon>Chiroptera</taxon>
        <taxon>Yangochiroptera</taxon>
        <taxon>Vespertilionidae</taxon>
        <taxon>Pipistrellus</taxon>
    </lineage>
</organism>
<proteinExistence type="predicted"/>
<comment type="caution">
    <text evidence="2">The sequence shown here is derived from an EMBL/GenBank/DDBJ whole genome shotgun (WGS) entry which is preliminary data.</text>
</comment>
<keyword evidence="3" id="KW-1185">Reference proteome</keyword>
<gene>
    <name evidence="2" type="ORF">mPipKuh1_008523</name>
</gene>
<accession>A0A7J7VBE8</accession>
<dbReference type="EMBL" id="JACAGB010000015">
    <property type="protein sequence ID" value="KAF6322525.1"/>
    <property type="molecule type" value="Genomic_DNA"/>
</dbReference>
<evidence type="ECO:0000313" key="3">
    <source>
        <dbReference type="Proteomes" id="UP000558488"/>
    </source>
</evidence>
<sequence>MLRPLPAAKELSSRRTRSIGSGTLEGLSGGHAGFLVADLYRKVDLPALRGVTYPSTSGREAQKEFHTGVFQGPVQDCKMSSLQLILGYSQSFRMDRQSPPSVHSKKGNCDWYFVTSISSVLPSCT</sequence>
<evidence type="ECO:0000313" key="2">
    <source>
        <dbReference type="EMBL" id="KAF6322525.1"/>
    </source>
</evidence>
<dbReference type="Proteomes" id="UP000558488">
    <property type="component" value="Unassembled WGS sequence"/>
</dbReference>